<dbReference type="CDD" id="cd03138">
    <property type="entry name" value="GATase1_AraC_2"/>
    <property type="match status" value="1"/>
</dbReference>
<keyword evidence="1" id="KW-0805">Transcription regulation</keyword>
<proteinExistence type="predicted"/>
<sequence>MDAPTAAIDRATTAEGRNDSAVAEIGLLLYPGAQTAAIHGLTDLFSVANRMVAEHGDAARLLRISHWATRATGESLERIYDSQPGADGQPVAVVIPPSLGDTPSPASLQLSAAWVREQHSHGAIIGSVCMGAFVLAQTGLLDQRPATTHWNSAKAFAALYPQIRLDTDKPIIDDGDLITTAGLMAWAELGMRLVERLLGPGIATRTARYLLIEHRDNSECAGNFAPILGHGDAAILKVQHWLQSSGALEVSVNAMADKAGLEERTFLRRFRAATGLRPTEYCQHLRVGKAREMLEFTNGTVDHIAWTVGYQDPGAFRSTFKKITGFSPSDYRGRYGVRAT</sequence>
<dbReference type="AlphaFoldDB" id="A0A7Y7WFT0"/>
<dbReference type="InterPro" id="IPR052158">
    <property type="entry name" value="INH-QAR"/>
</dbReference>
<accession>A0A7Y7WFT0</accession>
<dbReference type="PROSITE" id="PS01124">
    <property type="entry name" value="HTH_ARAC_FAMILY_2"/>
    <property type="match status" value="1"/>
</dbReference>
<dbReference type="GO" id="GO:0003700">
    <property type="term" value="F:DNA-binding transcription factor activity"/>
    <property type="evidence" value="ECO:0007669"/>
    <property type="project" value="InterPro"/>
</dbReference>
<dbReference type="Proteomes" id="UP000582981">
    <property type="component" value="Unassembled WGS sequence"/>
</dbReference>
<dbReference type="GO" id="GO:0043565">
    <property type="term" value="F:sequence-specific DNA binding"/>
    <property type="evidence" value="ECO:0007669"/>
    <property type="project" value="InterPro"/>
</dbReference>
<protein>
    <submittedName>
        <fullName evidence="4">Helix-turn-helix domain-containing protein</fullName>
    </submittedName>
</protein>
<evidence type="ECO:0000313" key="4">
    <source>
        <dbReference type="EMBL" id="NWB48620.1"/>
    </source>
</evidence>
<dbReference type="InterPro" id="IPR009057">
    <property type="entry name" value="Homeodomain-like_sf"/>
</dbReference>
<evidence type="ECO:0000256" key="2">
    <source>
        <dbReference type="ARBA" id="ARBA00023163"/>
    </source>
</evidence>
<gene>
    <name evidence="4" type="ORF">HX829_19200</name>
</gene>
<feature type="domain" description="HTH araC/xylS-type" evidence="3">
    <location>
        <begin position="236"/>
        <end position="334"/>
    </location>
</feature>
<dbReference type="InterPro" id="IPR029062">
    <property type="entry name" value="Class_I_gatase-like"/>
</dbReference>
<comment type="caution">
    <text evidence="4">The sequence shown here is derived from an EMBL/GenBank/DDBJ whole genome shotgun (WGS) entry which is preliminary data.</text>
</comment>
<dbReference type="Pfam" id="PF12833">
    <property type="entry name" value="HTH_18"/>
    <property type="match status" value="1"/>
</dbReference>
<dbReference type="SUPFAM" id="SSF52317">
    <property type="entry name" value="Class I glutamine amidotransferase-like"/>
    <property type="match status" value="1"/>
</dbReference>
<evidence type="ECO:0000256" key="1">
    <source>
        <dbReference type="ARBA" id="ARBA00023015"/>
    </source>
</evidence>
<name>A0A7Y7WFT0_9PSED</name>
<dbReference type="Pfam" id="PF01965">
    <property type="entry name" value="DJ-1_PfpI"/>
    <property type="match status" value="1"/>
</dbReference>
<dbReference type="InterPro" id="IPR018060">
    <property type="entry name" value="HTH_AraC"/>
</dbReference>
<evidence type="ECO:0000259" key="3">
    <source>
        <dbReference type="PROSITE" id="PS01124"/>
    </source>
</evidence>
<dbReference type="RefSeq" id="WP_177144779.1">
    <property type="nucleotide sequence ID" value="NZ_JACAPU010000021.1"/>
</dbReference>
<dbReference type="Gene3D" id="1.10.10.60">
    <property type="entry name" value="Homeodomain-like"/>
    <property type="match status" value="2"/>
</dbReference>
<dbReference type="InterPro" id="IPR002818">
    <property type="entry name" value="DJ-1/PfpI"/>
</dbReference>
<dbReference type="PANTHER" id="PTHR43130">
    <property type="entry name" value="ARAC-FAMILY TRANSCRIPTIONAL REGULATOR"/>
    <property type="match status" value="1"/>
</dbReference>
<dbReference type="Gene3D" id="3.40.50.880">
    <property type="match status" value="1"/>
</dbReference>
<dbReference type="SMART" id="SM00342">
    <property type="entry name" value="HTH_ARAC"/>
    <property type="match status" value="1"/>
</dbReference>
<dbReference type="SUPFAM" id="SSF46689">
    <property type="entry name" value="Homeodomain-like"/>
    <property type="match status" value="2"/>
</dbReference>
<dbReference type="PANTHER" id="PTHR43130:SF3">
    <property type="entry name" value="HTH-TYPE TRANSCRIPTIONAL REGULATOR RV1931C"/>
    <property type="match status" value="1"/>
</dbReference>
<reference evidence="4 5" key="1">
    <citation type="submission" date="2020-04" db="EMBL/GenBank/DDBJ databases">
        <title>Molecular characterization of pseudomonads from Agaricus bisporus reveal novel blotch 2 pathogens in Western Europe.</title>
        <authorList>
            <person name="Taparia T."/>
            <person name="Krijger M."/>
            <person name="Haynes E."/>
            <person name="Elpinstone J.G."/>
            <person name="Noble R."/>
            <person name="Van Der Wolf J."/>
        </authorList>
    </citation>
    <scope>NUCLEOTIDE SEQUENCE [LARGE SCALE GENOMIC DNA]</scope>
    <source>
        <strain evidence="4 5">F1001</strain>
    </source>
</reference>
<organism evidence="4 5">
    <name type="scientific">Pseudomonas gingeri</name>
    <dbReference type="NCBI Taxonomy" id="117681"/>
    <lineage>
        <taxon>Bacteria</taxon>
        <taxon>Pseudomonadati</taxon>
        <taxon>Pseudomonadota</taxon>
        <taxon>Gammaproteobacteria</taxon>
        <taxon>Pseudomonadales</taxon>
        <taxon>Pseudomonadaceae</taxon>
        <taxon>Pseudomonas</taxon>
    </lineage>
</organism>
<evidence type="ECO:0000313" key="5">
    <source>
        <dbReference type="Proteomes" id="UP000582981"/>
    </source>
</evidence>
<keyword evidence="2" id="KW-0804">Transcription</keyword>
<dbReference type="EMBL" id="JACAPU010000021">
    <property type="protein sequence ID" value="NWB48620.1"/>
    <property type="molecule type" value="Genomic_DNA"/>
</dbReference>